<evidence type="ECO:0000313" key="2">
    <source>
        <dbReference type="Proteomes" id="UP000660021"/>
    </source>
</evidence>
<gene>
    <name evidence="1" type="ORF">H8S34_06290</name>
</gene>
<organism evidence="1 2">
    <name type="scientific">Pseudoflavonifractor hominis</name>
    <dbReference type="NCBI Taxonomy" id="2763059"/>
    <lineage>
        <taxon>Bacteria</taxon>
        <taxon>Bacillati</taxon>
        <taxon>Bacillota</taxon>
        <taxon>Clostridia</taxon>
        <taxon>Eubacteriales</taxon>
        <taxon>Oscillospiraceae</taxon>
        <taxon>Pseudoflavonifractor</taxon>
    </lineage>
</organism>
<protein>
    <submittedName>
        <fullName evidence="1">Uncharacterized protein</fullName>
    </submittedName>
</protein>
<keyword evidence="2" id="KW-1185">Reference proteome</keyword>
<reference evidence="1 2" key="1">
    <citation type="submission" date="2020-08" db="EMBL/GenBank/DDBJ databases">
        <title>Genome public.</title>
        <authorList>
            <person name="Liu C."/>
            <person name="Sun Q."/>
        </authorList>
    </citation>
    <scope>NUCLEOTIDE SEQUENCE [LARGE SCALE GENOMIC DNA]</scope>
    <source>
        <strain evidence="1 2">New-38</strain>
    </source>
</reference>
<evidence type="ECO:0000313" key="1">
    <source>
        <dbReference type="EMBL" id="MBC5730440.1"/>
    </source>
</evidence>
<dbReference type="EMBL" id="JACOPR010000003">
    <property type="protein sequence ID" value="MBC5730440.1"/>
    <property type="molecule type" value="Genomic_DNA"/>
</dbReference>
<dbReference type="RefSeq" id="WP_186963343.1">
    <property type="nucleotide sequence ID" value="NZ_JACOPR010000003.1"/>
</dbReference>
<sequence length="195" mass="22458">MSYDEMQQLFEQIGFKGFSMRPYDAKMENLLSTEPEDNAKAYAIDVVPGGLADGLNDGIALLEKHYYKKANMDKLYEKWLEIVLHFSCYYPLKSVFVTGLALPDDEEFMAKTPNEDGYYLEFPLESIDDLDMLSELVSHKTHGSLTFWFSSLDMVFHFWRSNVYIIVTLKKMTEENQAAIELLGKLVEAQGMFLV</sequence>
<dbReference type="Proteomes" id="UP000660021">
    <property type="component" value="Unassembled WGS sequence"/>
</dbReference>
<comment type="caution">
    <text evidence="1">The sequence shown here is derived from an EMBL/GenBank/DDBJ whole genome shotgun (WGS) entry which is preliminary data.</text>
</comment>
<proteinExistence type="predicted"/>
<name>A0ABR7HSE5_9FIRM</name>
<accession>A0ABR7HSE5</accession>